<dbReference type="Gene3D" id="3.10.150.10">
    <property type="entry name" value="DNA Polymerase III, subunit A, domain 2"/>
    <property type="match status" value="1"/>
</dbReference>
<reference evidence="1 2" key="1">
    <citation type="submission" date="2020-08" db="EMBL/GenBank/DDBJ databases">
        <title>Cohnella phylogeny.</title>
        <authorList>
            <person name="Dunlap C."/>
        </authorList>
    </citation>
    <scope>NUCLEOTIDE SEQUENCE [LARGE SCALE GENOMIC DNA]</scope>
    <source>
        <strain evidence="1 2">DSM 28246</strain>
    </source>
</reference>
<proteinExistence type="predicted"/>
<evidence type="ECO:0000313" key="1">
    <source>
        <dbReference type="EMBL" id="MBB6670012.1"/>
    </source>
</evidence>
<dbReference type="RefSeq" id="WP_185141454.1">
    <property type="nucleotide sequence ID" value="NZ_JACJVP010000006.1"/>
</dbReference>
<dbReference type="AlphaFoldDB" id="A0A7X0VDI4"/>
<dbReference type="EMBL" id="JACJVP010000006">
    <property type="protein sequence ID" value="MBB6670012.1"/>
    <property type="molecule type" value="Genomic_DNA"/>
</dbReference>
<name>A0A7X0VDI4_9BACL</name>
<keyword evidence="2" id="KW-1185">Reference proteome</keyword>
<evidence type="ECO:0000313" key="2">
    <source>
        <dbReference type="Proteomes" id="UP000547209"/>
    </source>
</evidence>
<sequence>MSLSTPFRLFRHQIDCLIQVHWHEFFEITLVTAGTGTHIFDGLKSPKVGIAISDGYLVLRDKNTIYFGRLLDGNFPDINHIFVKNDQGAAISVSRAMMDDSLHRMLSLVDVENNRVTLELNEIGELTGAFSVCNW</sequence>
<organism evidence="1 2">
    <name type="scientific">Cohnella nanjingensis</name>
    <dbReference type="NCBI Taxonomy" id="1387779"/>
    <lineage>
        <taxon>Bacteria</taxon>
        <taxon>Bacillati</taxon>
        <taxon>Bacillota</taxon>
        <taxon>Bacilli</taxon>
        <taxon>Bacillales</taxon>
        <taxon>Paenibacillaceae</taxon>
        <taxon>Cohnella</taxon>
    </lineage>
</organism>
<dbReference type="Gene3D" id="3.70.10.10">
    <property type="match status" value="1"/>
</dbReference>
<dbReference type="Proteomes" id="UP000547209">
    <property type="component" value="Unassembled WGS sequence"/>
</dbReference>
<comment type="caution">
    <text evidence="1">The sequence shown here is derived from an EMBL/GenBank/DDBJ whole genome shotgun (WGS) entry which is preliminary data.</text>
</comment>
<accession>A0A7X0VDI4</accession>
<protein>
    <submittedName>
        <fullName evidence="1">Uncharacterized protein</fullName>
    </submittedName>
</protein>
<gene>
    <name evidence="1" type="ORF">H7C19_04840</name>
</gene>